<protein>
    <submittedName>
        <fullName evidence="8">Sodium transport system permease protein</fullName>
    </submittedName>
</protein>
<evidence type="ECO:0000256" key="4">
    <source>
        <dbReference type="ARBA" id="ARBA00023136"/>
    </source>
</evidence>
<reference evidence="9" key="1">
    <citation type="submission" date="2016-10" db="EMBL/GenBank/DDBJ databases">
        <authorList>
            <person name="Varghese N."/>
            <person name="Submissions S."/>
        </authorList>
    </citation>
    <scope>NUCLEOTIDE SEQUENCE [LARGE SCALE GENOMIC DNA]</scope>
    <source>
        <strain evidence="9">XBD2006</strain>
    </source>
</reference>
<dbReference type="AlphaFoldDB" id="A0A1G5ADJ1"/>
<keyword evidence="2 5" id="KW-0812">Transmembrane</keyword>
<dbReference type="GO" id="GO:0080120">
    <property type="term" value="P:CAAX-box protein maturation"/>
    <property type="evidence" value="ECO:0007669"/>
    <property type="project" value="UniProtKB-ARBA"/>
</dbReference>
<dbReference type="GO" id="GO:0140359">
    <property type="term" value="F:ABC-type transporter activity"/>
    <property type="evidence" value="ECO:0007669"/>
    <property type="project" value="InterPro"/>
</dbReference>
<sequence length="692" mass="76544">MNNKWKIIKTLFLKEVCDVLRDKKAIMMMVFVPVIVYPLIMVVSMAIASMVDGNNDRVYDIVVYNESSRFDAENLENVLKENAVEKNEEDGSEEQLYSINYEISDKKISEEECKNKIDDKEFDAYIEITDIDEKMDVKAFYMESVNESSDAMDKVRKAVDSISDDIVQKNVENAGLDTNSFLNPISFEKSGLSSDEQMAGMLMGMILPMMIILSILISVMHPSIDLTAGEKERGTLETLLMLPVSGKYIVLSKTLTAAMCGVVTAILNILSMSAVFIIFIEQSKIAGMMGGFNIEFSSFISAMLITFPVIIVTALFMSAIFMCFTCFAKSYKEANSYMSPVMIVLMFLGYGSMSPTVELNQYIAIVPVLNVSVLIRDALNFKLDYSMFLLVLCSMVLYSVLAILFLSKAYNSENLLFGDGKNAISLFEKRSNIKKGMPVTIGDLCFIFPVVILIYFLLGALIQAKYELVGMPLSQFLILVGIPVAFFVYAKKDLKKVYSFNKCSPLSLVGGVLTGIGGFLIASILGDAIMKVTGITVNERLVDTFMKFYSQNVILVTVCVALTPAIAEEMFFRGVLFSALKDKLKPVYSVLIVSVLFGLFHMDLIKFFTTGALGAILCLLTYYGGSIFPSMFAHFTINFVSIILTKYATEQMAQSLNNPVFGIVGVAAVAVGLFIVKNSNKKIVEVVSAAET</sequence>
<feature type="transmembrane region" description="Helical" evidence="5">
    <location>
        <begin position="620"/>
        <end position="644"/>
    </location>
</feature>
<evidence type="ECO:0000256" key="5">
    <source>
        <dbReference type="SAM" id="Phobius"/>
    </source>
</evidence>
<feature type="transmembrane region" description="Helical" evidence="5">
    <location>
        <begin position="387"/>
        <end position="406"/>
    </location>
</feature>
<proteinExistence type="predicted"/>
<feature type="transmembrane region" description="Helical" evidence="5">
    <location>
        <begin position="587"/>
        <end position="608"/>
    </location>
</feature>
<dbReference type="RefSeq" id="WP_026666592.1">
    <property type="nucleotide sequence ID" value="NZ_FMUR01000003.1"/>
</dbReference>
<keyword evidence="4 5" id="KW-0472">Membrane</keyword>
<organism evidence="8 9">
    <name type="scientific">Butyrivibrio hungatei</name>
    <dbReference type="NCBI Taxonomy" id="185008"/>
    <lineage>
        <taxon>Bacteria</taxon>
        <taxon>Bacillati</taxon>
        <taxon>Bacillota</taxon>
        <taxon>Clostridia</taxon>
        <taxon>Lachnospirales</taxon>
        <taxon>Lachnospiraceae</taxon>
        <taxon>Butyrivibrio</taxon>
    </lineage>
</organism>
<feature type="transmembrane region" description="Helical" evidence="5">
    <location>
        <begin position="468"/>
        <end position="488"/>
    </location>
</feature>
<dbReference type="InterPro" id="IPR003675">
    <property type="entry name" value="Rce1/LyrA-like_dom"/>
</dbReference>
<feature type="transmembrane region" description="Helical" evidence="5">
    <location>
        <begin position="508"/>
        <end position="529"/>
    </location>
</feature>
<dbReference type="GO" id="GO:0016020">
    <property type="term" value="C:membrane"/>
    <property type="evidence" value="ECO:0007669"/>
    <property type="project" value="UniProtKB-SubCell"/>
</dbReference>
<evidence type="ECO:0000256" key="2">
    <source>
        <dbReference type="ARBA" id="ARBA00022692"/>
    </source>
</evidence>
<comment type="subcellular location">
    <subcellularLocation>
        <location evidence="1">Membrane</location>
        <topology evidence="1">Multi-pass membrane protein</topology>
    </subcellularLocation>
</comment>
<keyword evidence="3 5" id="KW-1133">Transmembrane helix</keyword>
<dbReference type="InterPro" id="IPR013525">
    <property type="entry name" value="ABC2_TM"/>
</dbReference>
<dbReference type="OrthoDB" id="5486437at2"/>
<dbReference type="PANTHER" id="PTHR43471">
    <property type="entry name" value="ABC TRANSPORTER PERMEASE"/>
    <property type="match status" value="1"/>
</dbReference>
<dbReference type="Pfam" id="PF02517">
    <property type="entry name" value="Rce1-like"/>
    <property type="match status" value="1"/>
</dbReference>
<feature type="transmembrane region" description="Helical" evidence="5">
    <location>
        <begin position="439"/>
        <end position="461"/>
    </location>
</feature>
<evidence type="ECO:0000313" key="8">
    <source>
        <dbReference type="EMBL" id="SCX75968.1"/>
    </source>
</evidence>
<evidence type="ECO:0000259" key="6">
    <source>
        <dbReference type="Pfam" id="PF02517"/>
    </source>
</evidence>
<name>A0A1G5ADJ1_9FIRM</name>
<feature type="transmembrane region" description="Helical" evidence="5">
    <location>
        <begin position="30"/>
        <end position="51"/>
    </location>
</feature>
<keyword evidence="9" id="KW-1185">Reference proteome</keyword>
<dbReference type="Proteomes" id="UP000183047">
    <property type="component" value="Unassembled WGS sequence"/>
</dbReference>
<feature type="transmembrane region" description="Helical" evidence="5">
    <location>
        <begin position="359"/>
        <end position="375"/>
    </location>
</feature>
<evidence type="ECO:0000256" key="1">
    <source>
        <dbReference type="ARBA" id="ARBA00004141"/>
    </source>
</evidence>
<feature type="transmembrane region" description="Helical" evidence="5">
    <location>
        <begin position="255"/>
        <end position="280"/>
    </location>
</feature>
<evidence type="ECO:0000313" key="9">
    <source>
        <dbReference type="Proteomes" id="UP000183047"/>
    </source>
</evidence>
<dbReference type="GO" id="GO:0004175">
    <property type="term" value="F:endopeptidase activity"/>
    <property type="evidence" value="ECO:0007669"/>
    <property type="project" value="UniProtKB-ARBA"/>
</dbReference>
<dbReference type="NCBIfam" id="NF041647">
    <property type="entry name" value="ABC_perm_CPBP"/>
    <property type="match status" value="1"/>
</dbReference>
<gene>
    <name evidence="8" type="ORF">SAMN02910451_00149</name>
</gene>
<evidence type="ECO:0000256" key="3">
    <source>
        <dbReference type="ARBA" id="ARBA00022989"/>
    </source>
</evidence>
<feature type="transmembrane region" description="Helical" evidence="5">
    <location>
        <begin position="300"/>
        <end position="324"/>
    </location>
</feature>
<feature type="transmembrane region" description="Helical" evidence="5">
    <location>
        <begin position="656"/>
        <end position="676"/>
    </location>
</feature>
<feature type="domain" description="ABC-2 type transporter transmembrane" evidence="7">
    <location>
        <begin position="28"/>
        <end position="405"/>
    </location>
</feature>
<feature type="transmembrane region" description="Helical" evidence="5">
    <location>
        <begin position="198"/>
        <end position="219"/>
    </location>
</feature>
<accession>A0A1G5ADJ1</accession>
<feature type="domain" description="CAAX prenyl protease 2/Lysostaphin resistance protein A-like" evidence="6">
    <location>
        <begin position="552"/>
        <end position="640"/>
    </location>
</feature>
<dbReference type="EMBL" id="FMUR01000003">
    <property type="protein sequence ID" value="SCX75968.1"/>
    <property type="molecule type" value="Genomic_DNA"/>
</dbReference>
<feature type="transmembrane region" description="Helical" evidence="5">
    <location>
        <begin position="549"/>
        <end position="567"/>
    </location>
</feature>
<evidence type="ECO:0000259" key="7">
    <source>
        <dbReference type="Pfam" id="PF12698"/>
    </source>
</evidence>
<dbReference type="PANTHER" id="PTHR43471:SF3">
    <property type="entry name" value="ABC TRANSPORTER PERMEASE PROTEIN NATB"/>
    <property type="match status" value="1"/>
</dbReference>
<dbReference type="Pfam" id="PF12698">
    <property type="entry name" value="ABC2_membrane_3"/>
    <property type="match status" value="1"/>
</dbReference>
<feature type="transmembrane region" description="Helical" evidence="5">
    <location>
        <begin position="336"/>
        <end position="353"/>
    </location>
</feature>